<dbReference type="RefSeq" id="WP_095275505.1">
    <property type="nucleotide sequence ID" value="NZ_CP047655.1"/>
</dbReference>
<name>A0A269PFS7_9CORY</name>
<sequence length="142" mass="15616">MIWRDNLLIREDDDPPAEGGARLAAVEDGTLRFGATPLRFTSGNPADLRAEGAHGEQFAVRKTSFTVARYAADCNGAAYELNRTGLRPRREIVDAQGNIVALTVARANGDLAVTVPREITLDIVFMTWCLTLIDAPVRRTRY</sequence>
<accession>A0A269PFS7</accession>
<comment type="caution">
    <text evidence="1">The sequence shown here is derived from an EMBL/GenBank/DDBJ whole genome shotgun (WGS) entry which is preliminary data.</text>
</comment>
<dbReference type="EMBL" id="NQMQ01000002">
    <property type="protein sequence ID" value="PAJ71039.1"/>
    <property type="molecule type" value="Genomic_DNA"/>
</dbReference>
<evidence type="ECO:0000313" key="1">
    <source>
        <dbReference type="EMBL" id="PAJ71039.1"/>
    </source>
</evidence>
<gene>
    <name evidence="1" type="ORF">CIG21_02390</name>
</gene>
<dbReference type="AlphaFoldDB" id="A0A269PFS7"/>
<protein>
    <submittedName>
        <fullName evidence="1">Uncharacterized protein</fullName>
    </submittedName>
</protein>
<reference evidence="1 2" key="1">
    <citation type="submission" date="2017-08" db="EMBL/GenBank/DDBJ databases">
        <authorList>
            <person name="de Groot N.N."/>
        </authorList>
    </citation>
    <scope>NUCLEOTIDE SEQUENCE [LARGE SCALE GENOMIC DNA]</scope>
    <source>
        <strain evidence="1 2">NBT06-6</strain>
    </source>
</reference>
<proteinExistence type="predicted"/>
<evidence type="ECO:0000313" key="2">
    <source>
        <dbReference type="Proteomes" id="UP000215771"/>
    </source>
</evidence>
<organism evidence="1 2">
    <name type="scientific">Corynebacterium hadale</name>
    <dbReference type="NCBI Taxonomy" id="2026255"/>
    <lineage>
        <taxon>Bacteria</taxon>
        <taxon>Bacillati</taxon>
        <taxon>Actinomycetota</taxon>
        <taxon>Actinomycetes</taxon>
        <taxon>Mycobacteriales</taxon>
        <taxon>Corynebacteriaceae</taxon>
        <taxon>Corynebacterium</taxon>
    </lineage>
</organism>
<dbReference type="Proteomes" id="UP000215771">
    <property type="component" value="Unassembled WGS sequence"/>
</dbReference>